<protein>
    <submittedName>
        <fullName evidence="1">Uncharacterized protein</fullName>
    </submittedName>
</protein>
<proteinExistence type="predicted"/>
<name>A0AA40DUL0_9PEZI</name>
<dbReference type="AlphaFoldDB" id="A0AA40DUL0"/>
<evidence type="ECO:0000313" key="2">
    <source>
        <dbReference type="Proteomes" id="UP001172101"/>
    </source>
</evidence>
<dbReference type="RefSeq" id="XP_060295752.1">
    <property type="nucleotide sequence ID" value="XM_060434106.1"/>
</dbReference>
<dbReference type="EMBL" id="JAUIRO010000004">
    <property type="protein sequence ID" value="KAK0716959.1"/>
    <property type="molecule type" value="Genomic_DNA"/>
</dbReference>
<keyword evidence="2" id="KW-1185">Reference proteome</keyword>
<dbReference type="Proteomes" id="UP001172101">
    <property type="component" value="Unassembled WGS sequence"/>
</dbReference>
<evidence type="ECO:0000313" key="1">
    <source>
        <dbReference type="EMBL" id="KAK0716959.1"/>
    </source>
</evidence>
<reference evidence="1" key="1">
    <citation type="submission" date="2023-06" db="EMBL/GenBank/DDBJ databases">
        <title>Genome-scale phylogeny and comparative genomics of the fungal order Sordariales.</title>
        <authorList>
            <consortium name="Lawrence Berkeley National Laboratory"/>
            <person name="Hensen N."/>
            <person name="Bonometti L."/>
            <person name="Westerberg I."/>
            <person name="Brannstrom I.O."/>
            <person name="Guillou S."/>
            <person name="Cros-Aarteil S."/>
            <person name="Calhoun S."/>
            <person name="Haridas S."/>
            <person name="Kuo A."/>
            <person name="Mondo S."/>
            <person name="Pangilinan J."/>
            <person name="Riley R."/>
            <person name="LaButti K."/>
            <person name="Andreopoulos B."/>
            <person name="Lipzen A."/>
            <person name="Chen C."/>
            <person name="Yanf M."/>
            <person name="Daum C."/>
            <person name="Ng V."/>
            <person name="Clum A."/>
            <person name="Steindorff A."/>
            <person name="Ohm R."/>
            <person name="Martin F."/>
            <person name="Silar P."/>
            <person name="Natvig D."/>
            <person name="Lalanne C."/>
            <person name="Gautier V."/>
            <person name="Ament-velasquez S.L."/>
            <person name="Kruys A."/>
            <person name="Hutchinson M.I."/>
            <person name="Powell A.J."/>
            <person name="Barry K."/>
            <person name="Miller A.N."/>
            <person name="Grigoriev I.V."/>
            <person name="Debuchy R."/>
            <person name="Gladieux P."/>
            <person name="Thoren M.H."/>
            <person name="Johannesson H."/>
        </authorList>
    </citation>
    <scope>NUCLEOTIDE SEQUENCE</scope>
    <source>
        <strain evidence="1">SMH2392-1A</strain>
    </source>
</reference>
<gene>
    <name evidence="1" type="ORF">B0T26DRAFT_271904</name>
</gene>
<organism evidence="1 2">
    <name type="scientific">Lasiosphaeria miniovina</name>
    <dbReference type="NCBI Taxonomy" id="1954250"/>
    <lineage>
        <taxon>Eukaryota</taxon>
        <taxon>Fungi</taxon>
        <taxon>Dikarya</taxon>
        <taxon>Ascomycota</taxon>
        <taxon>Pezizomycotina</taxon>
        <taxon>Sordariomycetes</taxon>
        <taxon>Sordariomycetidae</taxon>
        <taxon>Sordariales</taxon>
        <taxon>Lasiosphaeriaceae</taxon>
        <taxon>Lasiosphaeria</taxon>
    </lineage>
</organism>
<comment type="caution">
    <text evidence="1">The sequence shown here is derived from an EMBL/GenBank/DDBJ whole genome shotgun (WGS) entry which is preliminary data.</text>
</comment>
<sequence length="228" mass="24940">MRVLQEAIGGITSASLNEPSRQIRSCHSSVGLCNCIQPIGLRWAVEPFSFLSRLSPWPSHCQIHTTPKTLEPRQLNQAKCQQEANSDGDGVGQVLAPGSVSVSQFRPTMPPYEYLPSQLKFDVSSCYSTGANQRTTPSHSSALCLQSGPLDQFEFSKFESRIRLDAVHCLTYICRSSGYVSAPSDPIPIPALAPWHPKIGCHQLSSCSLAHKSPGRDLGEAPLYKYIL</sequence>
<accession>A0AA40DUL0</accession>
<dbReference type="GeneID" id="85317376"/>